<dbReference type="GO" id="GO:0005634">
    <property type="term" value="C:nucleus"/>
    <property type="evidence" value="ECO:0007669"/>
    <property type="project" value="TreeGrafter"/>
</dbReference>
<dbReference type="PANTHER" id="PTHR45991">
    <property type="entry name" value="PACHYTENE CHECKPOINT PROTEIN 2"/>
    <property type="match status" value="1"/>
</dbReference>
<dbReference type="InterPro" id="IPR044539">
    <property type="entry name" value="Pch2-like"/>
</dbReference>
<dbReference type="AlphaFoldDB" id="A0A0N5BN07"/>
<dbReference type="InterPro" id="IPR003959">
    <property type="entry name" value="ATPase_AAA_core"/>
</dbReference>
<dbReference type="SMART" id="SM00382">
    <property type="entry name" value="AAA"/>
    <property type="match status" value="1"/>
</dbReference>
<dbReference type="WBParaSite" id="SPAL_0000728800.1">
    <property type="protein sequence ID" value="SPAL_0000728800.1"/>
    <property type="gene ID" value="SPAL_0000728800"/>
</dbReference>
<dbReference type="GO" id="GO:0007131">
    <property type="term" value="P:reciprocal meiotic recombination"/>
    <property type="evidence" value="ECO:0007669"/>
    <property type="project" value="TreeGrafter"/>
</dbReference>
<evidence type="ECO:0000313" key="5">
    <source>
        <dbReference type="WBParaSite" id="SPAL_0000728800.1"/>
    </source>
</evidence>
<dbReference type="PANTHER" id="PTHR45991:SF1">
    <property type="entry name" value="PACHYTENE CHECKPOINT PROTEIN 2 HOMOLOG"/>
    <property type="match status" value="1"/>
</dbReference>
<dbReference type="Proteomes" id="UP000046392">
    <property type="component" value="Unplaced"/>
</dbReference>
<dbReference type="GO" id="GO:0005694">
    <property type="term" value="C:chromosome"/>
    <property type="evidence" value="ECO:0007669"/>
    <property type="project" value="TreeGrafter"/>
</dbReference>
<evidence type="ECO:0000256" key="2">
    <source>
        <dbReference type="ARBA" id="ARBA00022840"/>
    </source>
</evidence>
<protein>
    <submittedName>
        <fullName evidence="5">AAA domain-containing protein</fullName>
    </submittedName>
</protein>
<keyword evidence="4" id="KW-1185">Reference proteome</keyword>
<dbReference type="SUPFAM" id="SSF52540">
    <property type="entry name" value="P-loop containing nucleoside triphosphate hydrolases"/>
    <property type="match status" value="1"/>
</dbReference>
<dbReference type="STRING" id="174720.A0A0N5BN07"/>
<organism evidence="4 5">
    <name type="scientific">Strongyloides papillosus</name>
    <name type="common">Intestinal threadworm</name>
    <dbReference type="NCBI Taxonomy" id="174720"/>
    <lineage>
        <taxon>Eukaryota</taxon>
        <taxon>Metazoa</taxon>
        <taxon>Ecdysozoa</taxon>
        <taxon>Nematoda</taxon>
        <taxon>Chromadorea</taxon>
        <taxon>Rhabditida</taxon>
        <taxon>Tylenchina</taxon>
        <taxon>Panagrolaimomorpha</taxon>
        <taxon>Strongyloidoidea</taxon>
        <taxon>Strongyloididae</taxon>
        <taxon>Strongyloides</taxon>
    </lineage>
</organism>
<reference evidence="5" key="1">
    <citation type="submission" date="2017-02" db="UniProtKB">
        <authorList>
            <consortium name="WormBaseParasite"/>
        </authorList>
    </citation>
    <scope>IDENTIFICATION</scope>
</reference>
<evidence type="ECO:0000256" key="1">
    <source>
        <dbReference type="ARBA" id="ARBA00022741"/>
    </source>
</evidence>
<keyword evidence="1" id="KW-0547">Nucleotide-binding</keyword>
<dbReference type="InterPro" id="IPR003593">
    <property type="entry name" value="AAA+_ATPase"/>
</dbReference>
<dbReference type="InterPro" id="IPR027417">
    <property type="entry name" value="P-loop_NTPase"/>
</dbReference>
<evidence type="ECO:0000259" key="3">
    <source>
        <dbReference type="SMART" id="SM00382"/>
    </source>
</evidence>
<name>A0A0N5BN07_STREA</name>
<proteinExistence type="predicted"/>
<sequence length="413" mass="46794">MKSSHSMILEICLDKKIRSQDKEEEVIKALEELVASNPFLNGVKYSGNLPENVVYIRFYGPSIEEREELEEKDLLDTLHNEKYRRFFTLKNMEPIEEPLLLEEEKDTLSTSIGFTQTELPHLSLDNTWDNLIFPCEIKKSIIGYASTLLKFSSLSISDDIISTNRFILLHGPPGTGKTSLAKGFAQKMSIRLNTTYKSSVLIEINCHSLFSKWFSQSAKLVSLLFDKILNTYAINKNMMVFVLVDEIESIGLSREKSMGKNDPGDVVRVLNSLLTQLDKAKKFPNVMFIGTSNMDNLLDEALADRVDLDIHIPNPSANAIYVILKGIIEELLEKKLLFDDPNSNFKNLPFLEFSDVQSFGLGKTLMASGLLYDKANSLQKENISARKLRKVALKPFSETFSDTLIINDFIKLI</sequence>
<dbReference type="GO" id="GO:0051598">
    <property type="term" value="P:meiotic recombination checkpoint signaling"/>
    <property type="evidence" value="ECO:0007669"/>
    <property type="project" value="TreeGrafter"/>
</dbReference>
<dbReference type="GO" id="GO:0005524">
    <property type="term" value="F:ATP binding"/>
    <property type="evidence" value="ECO:0007669"/>
    <property type="project" value="UniProtKB-KW"/>
</dbReference>
<dbReference type="Pfam" id="PF00004">
    <property type="entry name" value="AAA"/>
    <property type="match status" value="1"/>
</dbReference>
<feature type="domain" description="AAA+ ATPase" evidence="3">
    <location>
        <begin position="163"/>
        <end position="316"/>
    </location>
</feature>
<dbReference type="Gene3D" id="3.40.50.300">
    <property type="entry name" value="P-loop containing nucleotide triphosphate hydrolases"/>
    <property type="match status" value="1"/>
</dbReference>
<keyword evidence="2" id="KW-0067">ATP-binding</keyword>
<dbReference type="GO" id="GO:0016887">
    <property type="term" value="F:ATP hydrolysis activity"/>
    <property type="evidence" value="ECO:0007669"/>
    <property type="project" value="InterPro"/>
</dbReference>
<evidence type="ECO:0000313" key="4">
    <source>
        <dbReference type="Proteomes" id="UP000046392"/>
    </source>
</evidence>
<accession>A0A0N5BN07</accession>